<evidence type="ECO:0000256" key="1">
    <source>
        <dbReference type="SAM" id="SignalP"/>
    </source>
</evidence>
<evidence type="ECO:0000313" key="2">
    <source>
        <dbReference type="EMBL" id="HAH1934584.1"/>
    </source>
</evidence>
<proteinExistence type="predicted"/>
<keyword evidence="1" id="KW-0732">Signal</keyword>
<comment type="caution">
    <text evidence="2">The sequence shown here is derived from an EMBL/GenBank/DDBJ whole genome shotgun (WGS) entry which is preliminary data.</text>
</comment>
<gene>
    <name evidence="2" type="primary">zraP</name>
    <name evidence="2" type="ORF">GRD70_24225</name>
</gene>
<name>A0A775UXV8_ECOLX</name>
<dbReference type="EMBL" id="DABAPK010000060">
    <property type="protein sequence ID" value="HAH1934584.1"/>
    <property type="molecule type" value="Genomic_DNA"/>
</dbReference>
<organism evidence="2">
    <name type="scientific">Escherichia coli</name>
    <dbReference type="NCBI Taxonomy" id="562"/>
    <lineage>
        <taxon>Bacteria</taxon>
        <taxon>Pseudomonadati</taxon>
        <taxon>Pseudomonadota</taxon>
        <taxon>Gammaproteobacteria</taxon>
        <taxon>Enterobacterales</taxon>
        <taxon>Enterobacteriaceae</taxon>
        <taxon>Escherichia</taxon>
    </lineage>
</organism>
<feature type="chain" id="PRO_5027750797" evidence="1">
    <location>
        <begin position="27"/>
        <end position="57"/>
    </location>
</feature>
<protein>
    <submittedName>
        <fullName evidence="2">Zinc resistance sensor/chaperone ZraP</fullName>
    </submittedName>
</protein>
<feature type="signal peptide" evidence="1">
    <location>
        <begin position="1"/>
        <end position="26"/>
    </location>
</feature>
<reference evidence="2" key="1">
    <citation type="journal article" date="2018" name="Genome Biol.">
        <title>SKESA: strategic k-mer extension for scrupulous assemblies.</title>
        <authorList>
            <person name="Souvorov A."/>
            <person name="Agarwala R."/>
            <person name="Lipman D.J."/>
        </authorList>
    </citation>
    <scope>NUCLEOTIDE SEQUENCE</scope>
    <source>
        <strain evidence="2">EC00768</strain>
    </source>
</reference>
<dbReference type="AlphaFoldDB" id="A0A775UXV8"/>
<sequence length="57" mass="6268">MKRNTKIALVMMALSAMAMGSTSAFAHGGHGMWQQNAAPLTSEQQTAWQKIHNDFYA</sequence>
<accession>A0A775UXV8</accession>
<feature type="non-terminal residue" evidence="2">
    <location>
        <position position="57"/>
    </location>
</feature>
<reference evidence="2" key="2">
    <citation type="submission" date="2019-12" db="EMBL/GenBank/DDBJ databases">
        <authorList>
            <consortium name="NCBI Pathogen Detection Project"/>
        </authorList>
    </citation>
    <scope>NUCLEOTIDE SEQUENCE</scope>
    <source>
        <strain evidence="2">EC00768</strain>
    </source>
</reference>